<keyword evidence="7" id="KW-0418">Kinase</keyword>
<dbReference type="OrthoDB" id="6623712at2"/>
<evidence type="ECO:0000256" key="3">
    <source>
        <dbReference type="ARBA" id="ARBA00022490"/>
    </source>
</evidence>
<keyword evidence="3" id="KW-0963">Cytoplasm</keyword>
<evidence type="ECO:0000256" key="4">
    <source>
        <dbReference type="ARBA" id="ARBA00022597"/>
    </source>
</evidence>
<dbReference type="SUPFAM" id="SSF53062">
    <property type="entry name" value="PTS system fructose IIA component-like"/>
    <property type="match status" value="1"/>
</dbReference>
<dbReference type="Gene3D" id="3.40.50.510">
    <property type="entry name" value="Phosphotransferase system, mannose-type IIA component"/>
    <property type="match status" value="1"/>
</dbReference>
<gene>
    <name evidence="9" type="ORF">SAMN02745973_01134</name>
</gene>
<comment type="subcellular location">
    <subcellularLocation>
        <location evidence="1">Cytoplasm</location>
    </subcellularLocation>
</comment>
<evidence type="ECO:0000259" key="8">
    <source>
        <dbReference type="PROSITE" id="PS51096"/>
    </source>
</evidence>
<evidence type="ECO:0000313" key="9">
    <source>
        <dbReference type="EMBL" id="SJZ59688.1"/>
    </source>
</evidence>
<evidence type="ECO:0000256" key="7">
    <source>
        <dbReference type="ARBA" id="ARBA00022777"/>
    </source>
</evidence>
<dbReference type="Pfam" id="PF03610">
    <property type="entry name" value="EIIA-man"/>
    <property type="match status" value="1"/>
</dbReference>
<keyword evidence="4" id="KW-0762">Sugar transport</keyword>
<dbReference type="GO" id="GO:0005737">
    <property type="term" value="C:cytoplasm"/>
    <property type="evidence" value="ECO:0007669"/>
    <property type="project" value="UniProtKB-SubCell"/>
</dbReference>
<evidence type="ECO:0000256" key="2">
    <source>
        <dbReference type="ARBA" id="ARBA00022448"/>
    </source>
</evidence>
<reference evidence="9 10" key="1">
    <citation type="submission" date="2017-02" db="EMBL/GenBank/DDBJ databases">
        <authorList>
            <person name="Peterson S.W."/>
        </authorList>
    </citation>
    <scope>NUCLEOTIDE SEQUENCE [LARGE SCALE GENOMIC DNA]</scope>
    <source>
        <strain evidence="9 10">DSM 15102</strain>
    </source>
</reference>
<protein>
    <submittedName>
        <fullName evidence="9">PTS system, mannose-specific IIA component</fullName>
    </submittedName>
</protein>
<dbReference type="PROSITE" id="PS51096">
    <property type="entry name" value="PTS_EIIA_TYPE_4"/>
    <property type="match status" value="1"/>
</dbReference>
<proteinExistence type="predicted"/>
<dbReference type="InterPro" id="IPR036662">
    <property type="entry name" value="PTS_EIIA_man-typ_sf"/>
</dbReference>
<keyword evidence="10" id="KW-1185">Reference proteome</keyword>
<dbReference type="GO" id="GO:0009401">
    <property type="term" value="P:phosphoenolpyruvate-dependent sugar phosphotransferase system"/>
    <property type="evidence" value="ECO:0007669"/>
    <property type="project" value="UniProtKB-KW"/>
</dbReference>
<keyword evidence="6" id="KW-0598">Phosphotransferase system</keyword>
<sequence>MNQIILASHGELAKGMKNTLDMIVGDLKTVQAFSSYRDEEKNIKELIEKEIKDNYEKNDIYVLTDILGGSVNNEVMSLLKDYPKIHIIAGMNLPLVISIAISESISDGLLKQLIKESQQSITDCNQLISKSLNRKEENL</sequence>
<dbReference type="EMBL" id="FUWV01000005">
    <property type="protein sequence ID" value="SJZ59688.1"/>
    <property type="molecule type" value="Genomic_DNA"/>
</dbReference>
<evidence type="ECO:0000256" key="6">
    <source>
        <dbReference type="ARBA" id="ARBA00022683"/>
    </source>
</evidence>
<accession>A0A1T4LYS8</accession>
<dbReference type="CDD" id="cd00006">
    <property type="entry name" value="PTS_IIA_man"/>
    <property type="match status" value="1"/>
</dbReference>
<dbReference type="PANTHER" id="PTHR33799:SF1">
    <property type="entry name" value="PTS SYSTEM MANNOSE-SPECIFIC EIIAB COMPONENT-RELATED"/>
    <property type="match status" value="1"/>
</dbReference>
<evidence type="ECO:0000256" key="5">
    <source>
        <dbReference type="ARBA" id="ARBA00022679"/>
    </source>
</evidence>
<name>A0A1T4LYS8_9FIRM</name>
<dbReference type="AlphaFoldDB" id="A0A1T4LYS8"/>
<dbReference type="GO" id="GO:0016020">
    <property type="term" value="C:membrane"/>
    <property type="evidence" value="ECO:0007669"/>
    <property type="project" value="InterPro"/>
</dbReference>
<evidence type="ECO:0000256" key="1">
    <source>
        <dbReference type="ARBA" id="ARBA00004496"/>
    </source>
</evidence>
<dbReference type="GO" id="GO:0016301">
    <property type="term" value="F:kinase activity"/>
    <property type="evidence" value="ECO:0007669"/>
    <property type="project" value="UniProtKB-KW"/>
</dbReference>
<dbReference type="PANTHER" id="PTHR33799">
    <property type="entry name" value="PTS PERMEASE-RELATED-RELATED"/>
    <property type="match status" value="1"/>
</dbReference>
<dbReference type="RefSeq" id="WP_087678581.1">
    <property type="nucleotide sequence ID" value="NZ_FUWV01000005.1"/>
</dbReference>
<feature type="domain" description="PTS EIIA type-4" evidence="8">
    <location>
        <begin position="1"/>
        <end position="121"/>
    </location>
</feature>
<dbReference type="InterPro" id="IPR051471">
    <property type="entry name" value="Bacterial_PTS_sugar_comp"/>
</dbReference>
<organism evidence="9 10">
    <name type="scientific">Garciella nitratireducens DSM 15102</name>
    <dbReference type="NCBI Taxonomy" id="1121911"/>
    <lineage>
        <taxon>Bacteria</taxon>
        <taxon>Bacillati</taxon>
        <taxon>Bacillota</taxon>
        <taxon>Clostridia</taxon>
        <taxon>Eubacteriales</taxon>
        <taxon>Eubacteriaceae</taxon>
        <taxon>Garciella</taxon>
    </lineage>
</organism>
<keyword evidence="2" id="KW-0813">Transport</keyword>
<dbReference type="Proteomes" id="UP000196365">
    <property type="component" value="Unassembled WGS sequence"/>
</dbReference>
<dbReference type="InterPro" id="IPR033887">
    <property type="entry name" value="PTS_IIA_man"/>
</dbReference>
<keyword evidence="5" id="KW-0808">Transferase</keyword>
<evidence type="ECO:0000313" key="10">
    <source>
        <dbReference type="Proteomes" id="UP000196365"/>
    </source>
</evidence>
<dbReference type="InterPro" id="IPR004701">
    <property type="entry name" value="PTS_EIIA_man-typ"/>
</dbReference>